<dbReference type="InterPro" id="IPR001672">
    <property type="entry name" value="G6P_Isomerase"/>
</dbReference>
<evidence type="ECO:0000256" key="2">
    <source>
        <dbReference type="ARBA" id="ARBA00006604"/>
    </source>
</evidence>
<dbReference type="RefSeq" id="WP_046870807.1">
    <property type="nucleotide sequence ID" value="NZ_BAAAXI010000138.1"/>
</dbReference>
<feature type="active site" description="Proton donor" evidence="8">
    <location>
        <position position="291"/>
    </location>
</feature>
<evidence type="ECO:0000313" key="12">
    <source>
        <dbReference type="Proteomes" id="UP000076244"/>
    </source>
</evidence>
<dbReference type="KEGG" id="pdm:ADU72_1695"/>
<dbReference type="PANTHER" id="PTHR11469:SF1">
    <property type="entry name" value="GLUCOSE-6-PHOSPHATE ISOMERASE"/>
    <property type="match status" value="1"/>
</dbReference>
<dbReference type="GO" id="GO:0004347">
    <property type="term" value="F:glucose-6-phosphate isomerase activity"/>
    <property type="evidence" value="ECO:0007669"/>
    <property type="project" value="UniProtKB-UniRule"/>
</dbReference>
<evidence type="ECO:0000256" key="5">
    <source>
        <dbReference type="ARBA" id="ARBA00023152"/>
    </source>
</evidence>
<dbReference type="HAMAP" id="MF_00473">
    <property type="entry name" value="G6P_isomerase"/>
    <property type="match status" value="1"/>
</dbReference>
<dbReference type="FunFam" id="3.40.50.10490:FF:000015">
    <property type="entry name" value="Glucose-6-phosphate isomerase"/>
    <property type="match status" value="1"/>
</dbReference>
<organism evidence="10 13">
    <name type="scientific">Pediococcus damnosus</name>
    <dbReference type="NCBI Taxonomy" id="51663"/>
    <lineage>
        <taxon>Bacteria</taxon>
        <taxon>Bacillati</taxon>
        <taxon>Bacillota</taxon>
        <taxon>Bacilli</taxon>
        <taxon>Lactobacillales</taxon>
        <taxon>Lactobacillaceae</taxon>
        <taxon>Pediococcus</taxon>
    </lineage>
</organism>
<keyword evidence="3 8" id="KW-0312">Gluconeogenesis</keyword>
<dbReference type="SUPFAM" id="SSF53697">
    <property type="entry name" value="SIS domain"/>
    <property type="match status" value="1"/>
</dbReference>
<dbReference type="AlphaFoldDB" id="A0A0R2H7Y1"/>
<dbReference type="Pfam" id="PF00342">
    <property type="entry name" value="PGI"/>
    <property type="match status" value="1"/>
</dbReference>
<keyword evidence="6 8" id="KW-0413">Isomerase</keyword>
<evidence type="ECO:0000313" key="11">
    <source>
        <dbReference type="EMBL" id="AMV67620.1"/>
    </source>
</evidence>
<dbReference type="GO" id="GO:0051156">
    <property type="term" value="P:glucose 6-phosphate metabolic process"/>
    <property type="evidence" value="ECO:0007669"/>
    <property type="project" value="TreeGrafter"/>
</dbReference>
<dbReference type="CDD" id="cd05015">
    <property type="entry name" value="SIS_PGI_1"/>
    <property type="match status" value="1"/>
</dbReference>
<dbReference type="PANTHER" id="PTHR11469">
    <property type="entry name" value="GLUCOSE-6-PHOSPHATE ISOMERASE"/>
    <property type="match status" value="1"/>
</dbReference>
<dbReference type="Gene3D" id="3.40.50.10490">
    <property type="entry name" value="Glucose-6-phosphate isomerase like protein, domain 1"/>
    <property type="match status" value="3"/>
</dbReference>
<dbReference type="GO" id="GO:0048029">
    <property type="term" value="F:monosaccharide binding"/>
    <property type="evidence" value="ECO:0007669"/>
    <property type="project" value="TreeGrafter"/>
</dbReference>
<dbReference type="Proteomes" id="UP000076244">
    <property type="component" value="Chromosome"/>
</dbReference>
<sequence>MAHISFDSSAVSEFVHDNELAEMQPLVTAADKELREGTGAGKDFRGFIDLPVNYDKDEFARIKASAKKIQGNSEVFVAIGIGGSYLGARAAIDFLGNTFYNLLPKEQRGGIPQVFFAGNSISSTYLTDLVNLIGDRDFSINVISKSGTTTEPSIAFRVLKEKLIAKYGKAGAKERIFATTDKAKGALKVESDAEGYEEFVVPDDIGGRFSVLSAVGLLPIAVAGGDIDQLMKGAADGRDAYKNPDVTKNDAYKYAALRNILYRKGYTTELLENFEPTLQYFGEWWKQLMGESEGKDQKGIYPSSANFSTDLHSLGQYIQEGRRNLMETVVNVDKPTHDLNIPKEDKNLDGLKYLEGRTMDEVNKKAHQGVTLAHNDGGVPVMNVNIPQQDAYTLGYLIYFFEAAVGVSGYLNGINPFNQPGVEAYKNNMFALLGRPGYEAQTKELNERLGK</sequence>
<dbReference type="GO" id="GO:0097367">
    <property type="term" value="F:carbohydrate derivative binding"/>
    <property type="evidence" value="ECO:0007669"/>
    <property type="project" value="InterPro"/>
</dbReference>
<comment type="pathway">
    <text evidence="8">Carbohydrate biosynthesis; gluconeogenesis.</text>
</comment>
<dbReference type="EMBL" id="CP012275">
    <property type="protein sequence ID" value="AMV62504.1"/>
    <property type="molecule type" value="Genomic_DNA"/>
</dbReference>
<dbReference type="EMBL" id="CP012288">
    <property type="protein sequence ID" value="AMV67620.1"/>
    <property type="molecule type" value="Genomic_DNA"/>
</dbReference>
<keyword evidence="12" id="KW-1185">Reference proteome</keyword>
<comment type="similarity">
    <text evidence="2 8 9">Belongs to the GPI family.</text>
</comment>
<dbReference type="CDD" id="cd05016">
    <property type="entry name" value="SIS_PGI_2"/>
    <property type="match status" value="1"/>
</dbReference>
<comment type="catalytic activity">
    <reaction evidence="7 8 9">
        <text>alpha-D-glucose 6-phosphate = beta-D-fructose 6-phosphate</text>
        <dbReference type="Rhea" id="RHEA:11816"/>
        <dbReference type="ChEBI" id="CHEBI:57634"/>
        <dbReference type="ChEBI" id="CHEBI:58225"/>
        <dbReference type="EC" id="5.3.1.9"/>
    </reaction>
</comment>
<evidence type="ECO:0000256" key="1">
    <source>
        <dbReference type="ARBA" id="ARBA00004926"/>
    </source>
</evidence>
<dbReference type="FunFam" id="3.40.50.10490:FF:000016">
    <property type="entry name" value="Glucose-6-phosphate isomerase"/>
    <property type="match status" value="1"/>
</dbReference>
<evidence type="ECO:0000256" key="9">
    <source>
        <dbReference type="RuleBase" id="RU000612"/>
    </source>
</evidence>
<dbReference type="PRINTS" id="PR00662">
    <property type="entry name" value="G6PISOMERASE"/>
</dbReference>
<evidence type="ECO:0000256" key="3">
    <source>
        <dbReference type="ARBA" id="ARBA00022432"/>
    </source>
</evidence>
<comment type="function">
    <text evidence="8">Catalyzes the reversible isomerization of glucose-6-phosphate to fructose-6-phosphate.</text>
</comment>
<dbReference type="GeneID" id="57276069"/>
<dbReference type="GO" id="GO:0006094">
    <property type="term" value="P:gluconeogenesis"/>
    <property type="evidence" value="ECO:0007669"/>
    <property type="project" value="UniProtKB-UniRule"/>
</dbReference>
<dbReference type="PROSITE" id="PS51463">
    <property type="entry name" value="P_GLUCOSE_ISOMERASE_3"/>
    <property type="match status" value="1"/>
</dbReference>
<feature type="active site" evidence="8">
    <location>
        <position position="426"/>
    </location>
</feature>
<comment type="caution">
    <text evidence="8">Lacks conserved residue(s) required for the propagation of feature annotation.</text>
</comment>
<evidence type="ECO:0000313" key="10">
    <source>
        <dbReference type="EMBL" id="AMV62504.1"/>
    </source>
</evidence>
<dbReference type="OrthoDB" id="140919at2"/>
<dbReference type="InterPro" id="IPR018189">
    <property type="entry name" value="Phosphoglucose_isomerase_CS"/>
</dbReference>
<gene>
    <name evidence="8" type="primary">pgi</name>
    <name evidence="10" type="ORF">ADU70_1010</name>
    <name evidence="11" type="ORF">ADU72_1695</name>
</gene>
<dbReference type="InterPro" id="IPR035482">
    <property type="entry name" value="SIS_PGI_2"/>
</dbReference>
<evidence type="ECO:0000313" key="13">
    <source>
        <dbReference type="Proteomes" id="UP000076405"/>
    </source>
</evidence>
<dbReference type="NCBIfam" id="NF010697">
    <property type="entry name" value="PRK14097.1"/>
    <property type="match status" value="1"/>
</dbReference>
<evidence type="ECO:0000256" key="8">
    <source>
        <dbReference type="HAMAP-Rule" id="MF_00473"/>
    </source>
</evidence>
<reference evidence="12 13" key="1">
    <citation type="journal article" date="2016" name="PLoS ONE">
        <title>The Identification of Novel Diagnostic Marker Genes for the Detection of Beer Spoiling Pediococcus damnosus Strains Using the BlAst Diagnostic Gene findEr.</title>
        <authorList>
            <person name="Behr J."/>
            <person name="Geissler A.J."/>
            <person name="Schmid J."/>
            <person name="Zehe A."/>
            <person name="Vogel R.F."/>
        </authorList>
    </citation>
    <scope>NUCLEOTIDE SEQUENCE [LARGE SCALE GENOMIC DNA]</scope>
    <source>
        <strain evidence="10 13">TMW 2.1533</strain>
        <strain evidence="11 12">TMW 2.1535</strain>
    </source>
</reference>
<dbReference type="GO" id="GO:0005829">
    <property type="term" value="C:cytosol"/>
    <property type="evidence" value="ECO:0007669"/>
    <property type="project" value="TreeGrafter"/>
</dbReference>
<evidence type="ECO:0000256" key="6">
    <source>
        <dbReference type="ARBA" id="ARBA00023235"/>
    </source>
</evidence>
<accession>A0A0R2H7Y1</accession>
<evidence type="ECO:0000256" key="4">
    <source>
        <dbReference type="ARBA" id="ARBA00022490"/>
    </source>
</evidence>
<dbReference type="PROSITE" id="PS00765">
    <property type="entry name" value="P_GLUCOSE_ISOMERASE_1"/>
    <property type="match status" value="1"/>
</dbReference>
<dbReference type="EC" id="5.3.1.9" evidence="8"/>
<comment type="subcellular location">
    <subcellularLocation>
        <location evidence="8">Cytoplasm</location>
    </subcellularLocation>
</comment>
<proteinExistence type="inferred from homology"/>
<protein>
    <recommendedName>
        <fullName evidence="8">Glucose-6-phosphate isomerase</fullName>
        <shortName evidence="8">GPI</shortName>
        <ecNumber evidence="8">5.3.1.9</ecNumber>
    </recommendedName>
    <alternativeName>
        <fullName evidence="8">Phosphoglucose isomerase</fullName>
        <shortName evidence="8">PGI</shortName>
    </alternativeName>
    <alternativeName>
        <fullName evidence="8">Phosphohexose isomerase</fullName>
        <shortName evidence="8">PHI</shortName>
    </alternativeName>
</protein>
<keyword evidence="4 8" id="KW-0963">Cytoplasm</keyword>
<dbReference type="GO" id="GO:0006096">
    <property type="term" value="P:glycolytic process"/>
    <property type="evidence" value="ECO:0007669"/>
    <property type="project" value="UniProtKB-UniRule"/>
</dbReference>
<comment type="pathway">
    <text evidence="1 8 9">Carbohydrate degradation; glycolysis; D-glyceraldehyde 3-phosphate and glycerone phosphate from D-glucose: step 2/4.</text>
</comment>
<keyword evidence="5 8" id="KW-0324">Glycolysis</keyword>
<evidence type="ECO:0000256" key="7">
    <source>
        <dbReference type="ARBA" id="ARBA00029321"/>
    </source>
</evidence>
<dbReference type="PROSITE" id="PS00174">
    <property type="entry name" value="P_GLUCOSE_ISOMERASE_2"/>
    <property type="match status" value="1"/>
</dbReference>
<dbReference type="InterPro" id="IPR035476">
    <property type="entry name" value="SIS_PGI_1"/>
</dbReference>
<dbReference type="Proteomes" id="UP000076405">
    <property type="component" value="Chromosome"/>
</dbReference>
<dbReference type="InterPro" id="IPR046348">
    <property type="entry name" value="SIS_dom_sf"/>
</dbReference>
<name>A0A0R2H7Y1_9LACO</name>